<evidence type="ECO:0000256" key="1">
    <source>
        <dbReference type="SAM" id="MobiDB-lite"/>
    </source>
</evidence>
<evidence type="ECO:0000313" key="3">
    <source>
        <dbReference type="Proteomes" id="UP000801492"/>
    </source>
</evidence>
<feature type="region of interest" description="Disordered" evidence="1">
    <location>
        <begin position="14"/>
        <end position="44"/>
    </location>
</feature>
<dbReference type="AlphaFoldDB" id="A0A8K0G5U4"/>
<feature type="non-terminal residue" evidence="2">
    <location>
        <position position="1"/>
    </location>
</feature>
<protein>
    <submittedName>
        <fullName evidence="2">Uncharacterized protein</fullName>
    </submittedName>
</protein>
<evidence type="ECO:0000313" key="2">
    <source>
        <dbReference type="EMBL" id="KAF2886996.1"/>
    </source>
</evidence>
<keyword evidence="3" id="KW-1185">Reference proteome</keyword>
<organism evidence="2 3">
    <name type="scientific">Ignelater luminosus</name>
    <name type="common">Cucubano</name>
    <name type="synonym">Pyrophorus luminosus</name>
    <dbReference type="NCBI Taxonomy" id="2038154"/>
    <lineage>
        <taxon>Eukaryota</taxon>
        <taxon>Metazoa</taxon>
        <taxon>Ecdysozoa</taxon>
        <taxon>Arthropoda</taxon>
        <taxon>Hexapoda</taxon>
        <taxon>Insecta</taxon>
        <taxon>Pterygota</taxon>
        <taxon>Neoptera</taxon>
        <taxon>Endopterygota</taxon>
        <taxon>Coleoptera</taxon>
        <taxon>Polyphaga</taxon>
        <taxon>Elateriformia</taxon>
        <taxon>Elateroidea</taxon>
        <taxon>Elateridae</taxon>
        <taxon>Agrypninae</taxon>
        <taxon>Pyrophorini</taxon>
        <taxon>Ignelater</taxon>
    </lineage>
</organism>
<name>A0A8K0G5U4_IGNLU</name>
<dbReference type="Proteomes" id="UP000801492">
    <property type="component" value="Unassembled WGS sequence"/>
</dbReference>
<dbReference type="EMBL" id="VTPC01085620">
    <property type="protein sequence ID" value="KAF2886996.1"/>
    <property type="molecule type" value="Genomic_DNA"/>
</dbReference>
<proteinExistence type="predicted"/>
<feature type="compositionally biased region" description="Basic and acidic residues" evidence="1">
    <location>
        <begin position="27"/>
        <end position="36"/>
    </location>
</feature>
<comment type="caution">
    <text evidence="2">The sequence shown here is derived from an EMBL/GenBank/DDBJ whole genome shotgun (WGS) entry which is preliminary data.</text>
</comment>
<sequence>MRINGSVIASGNLHSDPLIEPYKSGRNRGEKGKRNNDNAVKGCGFRRDADRKDGFKYRCGDRNHFNDMMIENLLKKVVEIMQRRIELNPRSLVLSPRTKPVKPITVPNLSEKDISQEAISVS</sequence>
<gene>
    <name evidence="2" type="ORF">ILUMI_19177</name>
</gene>
<accession>A0A8K0G5U4</accession>
<reference evidence="2" key="1">
    <citation type="submission" date="2019-08" db="EMBL/GenBank/DDBJ databases">
        <title>The genome of the North American firefly Photinus pyralis.</title>
        <authorList>
            <consortium name="Photinus pyralis genome working group"/>
            <person name="Fallon T.R."/>
            <person name="Sander Lower S.E."/>
            <person name="Weng J.-K."/>
        </authorList>
    </citation>
    <scope>NUCLEOTIDE SEQUENCE</scope>
    <source>
        <strain evidence="2">TRF0915ILg1</strain>
        <tissue evidence="2">Whole body</tissue>
    </source>
</reference>